<dbReference type="Gene3D" id="1.10.510.10">
    <property type="entry name" value="Transferase(Phosphotransferase) domain 1"/>
    <property type="match status" value="1"/>
</dbReference>
<keyword evidence="6" id="KW-0677">Repeat</keyword>
<dbReference type="InterPro" id="IPR000719">
    <property type="entry name" value="Prot_kinase_dom"/>
</dbReference>
<evidence type="ECO:0000256" key="3">
    <source>
        <dbReference type="ARBA" id="ARBA00022679"/>
    </source>
</evidence>
<name>A0ABM3QX15_SPIOL</name>
<feature type="region of interest" description="Disordered" evidence="15">
    <location>
        <begin position="601"/>
        <end position="626"/>
    </location>
</feature>
<dbReference type="CDD" id="cd14066">
    <property type="entry name" value="STKc_IRAK"/>
    <property type="match status" value="1"/>
</dbReference>
<dbReference type="PANTHER" id="PTHR27002:SF1104">
    <property type="entry name" value="CYSTEINE-RICH RECEPTOR-LIKE PROTEIN KINASE 27-RELATED"/>
    <property type="match status" value="1"/>
</dbReference>
<feature type="domain" description="Gnk2-homologous" evidence="19">
    <location>
        <begin position="31"/>
        <end position="134"/>
    </location>
</feature>
<protein>
    <submittedName>
        <fullName evidence="21">Cysteine-rich receptor-like protein kinase 44</fullName>
    </submittedName>
</protein>
<dbReference type="SUPFAM" id="SSF56112">
    <property type="entry name" value="Protein kinase-like (PK-like)"/>
    <property type="match status" value="1"/>
</dbReference>
<keyword evidence="4 16" id="KW-0812">Transmembrane</keyword>
<dbReference type="RefSeq" id="XP_056687916.1">
    <property type="nucleotide sequence ID" value="XM_056831938.1"/>
</dbReference>
<feature type="chain" id="PRO_5045313514" evidence="17">
    <location>
        <begin position="26"/>
        <end position="626"/>
    </location>
</feature>
<feature type="transmembrane region" description="Helical" evidence="16">
    <location>
        <begin position="255"/>
        <end position="280"/>
    </location>
</feature>
<dbReference type="Gene3D" id="3.30.200.20">
    <property type="entry name" value="Phosphorylase Kinase, domain 1"/>
    <property type="match status" value="1"/>
</dbReference>
<evidence type="ECO:0000256" key="4">
    <source>
        <dbReference type="ARBA" id="ARBA00022692"/>
    </source>
</evidence>
<keyword evidence="7 14" id="KW-0547">Nucleotide-binding</keyword>
<dbReference type="InterPro" id="IPR017441">
    <property type="entry name" value="Protein_kinase_ATP_BS"/>
</dbReference>
<keyword evidence="13" id="KW-0325">Glycoprotein</keyword>
<evidence type="ECO:0000256" key="10">
    <source>
        <dbReference type="ARBA" id="ARBA00022989"/>
    </source>
</evidence>
<keyword evidence="20" id="KW-1185">Reference proteome</keyword>
<dbReference type="GeneID" id="110798648"/>
<keyword evidence="9 14" id="KW-0067">ATP-binding</keyword>
<dbReference type="InterPro" id="IPR001245">
    <property type="entry name" value="Ser-Thr/Tyr_kinase_cat_dom"/>
</dbReference>
<evidence type="ECO:0000256" key="9">
    <source>
        <dbReference type="ARBA" id="ARBA00022840"/>
    </source>
</evidence>
<evidence type="ECO:0000256" key="8">
    <source>
        <dbReference type="ARBA" id="ARBA00022777"/>
    </source>
</evidence>
<gene>
    <name evidence="21" type="primary">LOC110798648</name>
</gene>
<evidence type="ECO:0000256" key="11">
    <source>
        <dbReference type="ARBA" id="ARBA00023136"/>
    </source>
</evidence>
<evidence type="ECO:0000256" key="14">
    <source>
        <dbReference type="PROSITE-ProRule" id="PRU10141"/>
    </source>
</evidence>
<dbReference type="Gene3D" id="3.30.430.20">
    <property type="entry name" value="Gnk2 domain, C-X8-C-X2-C motif"/>
    <property type="match status" value="2"/>
</dbReference>
<dbReference type="InterPro" id="IPR038408">
    <property type="entry name" value="GNK2_sf"/>
</dbReference>
<dbReference type="InterPro" id="IPR008271">
    <property type="entry name" value="Ser/Thr_kinase_AS"/>
</dbReference>
<reference evidence="20" key="1">
    <citation type="journal article" date="2021" name="Nat. Commun.">
        <title>Genomic analyses provide insights into spinach domestication and the genetic basis of agronomic traits.</title>
        <authorList>
            <person name="Cai X."/>
            <person name="Sun X."/>
            <person name="Xu C."/>
            <person name="Sun H."/>
            <person name="Wang X."/>
            <person name="Ge C."/>
            <person name="Zhang Z."/>
            <person name="Wang Q."/>
            <person name="Fei Z."/>
            <person name="Jiao C."/>
            <person name="Wang Q."/>
        </authorList>
    </citation>
    <scope>NUCLEOTIDE SEQUENCE [LARGE SCALE GENOMIC DNA]</scope>
    <source>
        <strain evidence="20">cv. Varoflay</strain>
    </source>
</reference>
<evidence type="ECO:0000256" key="6">
    <source>
        <dbReference type="ARBA" id="ARBA00022737"/>
    </source>
</evidence>
<evidence type="ECO:0000256" key="5">
    <source>
        <dbReference type="ARBA" id="ARBA00022729"/>
    </source>
</evidence>
<evidence type="ECO:0000256" key="7">
    <source>
        <dbReference type="ARBA" id="ARBA00022741"/>
    </source>
</evidence>
<sequence>MEPIILNPTFISFLCLTLLLQFTTSQDLHDVYLNSNCSDNSQFEQGGEYQTNLHYLLSNLTSNSGTQKFYNFTSGENPNTTIYGLFLCNIAADNQLCQDCIQTAANGILQTCPSSVEAIVWYALCMLRYSNRSIFSINDVSIYIPMTEGPAEYGQFDQQVSNAFISLFDVAASDGNSSLTSASTASQLGNVMLTTSVECTPDLSPSDCRSCLRTALGRLQTNGHQAGTLLQPSCRLSYSIFDLASFFATTPNKKLHIGLGVISGFATILLVVIVILIFFLKRRKAKKRPAGLEEIESMENLQIEFDAIKTATYNFSESNKLGQGGFGIVYRTLTDGQAVAVKRLSNASGQGIREFKTEACLAAKLQHKNLVKLFGFCLERDEMLLIYEFVPNKSLDRFLFDAKRGALLKWENKIIVGIARGLLYLHEDSCPKIIHRDLKPSNILLDGEMNPKIADFGMAKLFGGDQTQGNYTSRIGGTFGYMALEYTSTGHFSIKSDIFSYGVILLEIISGLRNLSFGTNAQEKSLLSYAWRLWNEGTCLNLVDSALGNDFSKNEVERCIQVGLLCTQEDPDKRPNMASVLIMLNTQLNINLALPTSPPTLPYKQETPAVSHGSSRFPTDDIISEL</sequence>
<dbReference type="Pfam" id="PF01657">
    <property type="entry name" value="Stress-antifung"/>
    <property type="match status" value="2"/>
</dbReference>
<keyword evidence="8" id="KW-0418">Kinase</keyword>
<evidence type="ECO:0000256" key="15">
    <source>
        <dbReference type="SAM" id="MobiDB-lite"/>
    </source>
</evidence>
<dbReference type="SMART" id="SM00220">
    <property type="entry name" value="S_TKc"/>
    <property type="match status" value="1"/>
</dbReference>
<feature type="signal peptide" evidence="17">
    <location>
        <begin position="1"/>
        <end position="25"/>
    </location>
</feature>
<feature type="domain" description="Protein kinase" evidence="18">
    <location>
        <begin position="315"/>
        <end position="588"/>
    </location>
</feature>
<dbReference type="InterPro" id="IPR011009">
    <property type="entry name" value="Kinase-like_dom_sf"/>
</dbReference>
<keyword evidence="11 16" id="KW-0472">Membrane</keyword>
<keyword evidence="10 16" id="KW-1133">Transmembrane helix</keyword>
<dbReference type="PROSITE" id="PS00108">
    <property type="entry name" value="PROTEIN_KINASE_ST"/>
    <property type="match status" value="1"/>
</dbReference>
<dbReference type="PROSITE" id="PS50011">
    <property type="entry name" value="PROTEIN_KINASE_DOM"/>
    <property type="match status" value="1"/>
</dbReference>
<evidence type="ECO:0000259" key="18">
    <source>
        <dbReference type="PROSITE" id="PS50011"/>
    </source>
</evidence>
<organism evidence="20 21">
    <name type="scientific">Spinacia oleracea</name>
    <name type="common">Spinach</name>
    <dbReference type="NCBI Taxonomy" id="3562"/>
    <lineage>
        <taxon>Eukaryota</taxon>
        <taxon>Viridiplantae</taxon>
        <taxon>Streptophyta</taxon>
        <taxon>Embryophyta</taxon>
        <taxon>Tracheophyta</taxon>
        <taxon>Spermatophyta</taxon>
        <taxon>Magnoliopsida</taxon>
        <taxon>eudicotyledons</taxon>
        <taxon>Gunneridae</taxon>
        <taxon>Pentapetalae</taxon>
        <taxon>Caryophyllales</taxon>
        <taxon>Chenopodiaceae</taxon>
        <taxon>Chenopodioideae</taxon>
        <taxon>Anserineae</taxon>
        <taxon>Spinacia</taxon>
    </lineage>
</organism>
<evidence type="ECO:0000256" key="1">
    <source>
        <dbReference type="ARBA" id="ARBA00004167"/>
    </source>
</evidence>
<evidence type="ECO:0000259" key="19">
    <source>
        <dbReference type="PROSITE" id="PS51473"/>
    </source>
</evidence>
<evidence type="ECO:0000313" key="20">
    <source>
        <dbReference type="Proteomes" id="UP000813463"/>
    </source>
</evidence>
<proteinExistence type="predicted"/>
<dbReference type="Pfam" id="PF07714">
    <property type="entry name" value="PK_Tyr_Ser-Thr"/>
    <property type="match status" value="1"/>
</dbReference>
<keyword evidence="2" id="KW-0723">Serine/threonine-protein kinase</keyword>
<keyword evidence="5 17" id="KW-0732">Signal</keyword>
<evidence type="ECO:0000313" key="21">
    <source>
        <dbReference type="RefSeq" id="XP_056687916.1"/>
    </source>
</evidence>
<evidence type="ECO:0000256" key="2">
    <source>
        <dbReference type="ARBA" id="ARBA00022527"/>
    </source>
</evidence>
<accession>A0ABM3QX15</accession>
<feature type="domain" description="Gnk2-homologous" evidence="19">
    <location>
        <begin position="138"/>
        <end position="243"/>
    </location>
</feature>
<comment type="subcellular location">
    <subcellularLocation>
        <location evidence="1">Membrane</location>
        <topology evidence="1">Single-pass membrane protein</topology>
    </subcellularLocation>
</comment>
<dbReference type="Proteomes" id="UP000813463">
    <property type="component" value="Chromosome 6"/>
</dbReference>
<evidence type="ECO:0000256" key="12">
    <source>
        <dbReference type="ARBA" id="ARBA00023170"/>
    </source>
</evidence>
<evidence type="ECO:0000256" key="16">
    <source>
        <dbReference type="SAM" id="Phobius"/>
    </source>
</evidence>
<keyword evidence="3" id="KW-0808">Transferase</keyword>
<dbReference type="PANTHER" id="PTHR27002">
    <property type="entry name" value="RECEPTOR-LIKE SERINE/THREONINE-PROTEIN KINASE SD1-8"/>
    <property type="match status" value="1"/>
</dbReference>
<keyword evidence="12" id="KW-0675">Receptor</keyword>
<dbReference type="PROSITE" id="PS00107">
    <property type="entry name" value="PROTEIN_KINASE_ATP"/>
    <property type="match status" value="1"/>
</dbReference>
<evidence type="ECO:0000256" key="13">
    <source>
        <dbReference type="ARBA" id="ARBA00023180"/>
    </source>
</evidence>
<reference evidence="21" key="2">
    <citation type="submission" date="2025-08" db="UniProtKB">
        <authorList>
            <consortium name="RefSeq"/>
        </authorList>
    </citation>
    <scope>IDENTIFICATION</scope>
    <source>
        <tissue evidence="21">Leaf</tissue>
    </source>
</reference>
<evidence type="ECO:0000256" key="17">
    <source>
        <dbReference type="SAM" id="SignalP"/>
    </source>
</evidence>
<feature type="binding site" evidence="14">
    <location>
        <position position="342"/>
    </location>
    <ligand>
        <name>ATP</name>
        <dbReference type="ChEBI" id="CHEBI:30616"/>
    </ligand>
</feature>
<dbReference type="PROSITE" id="PS51473">
    <property type="entry name" value="GNK2"/>
    <property type="match status" value="2"/>
</dbReference>
<dbReference type="CDD" id="cd23509">
    <property type="entry name" value="Gnk2-like"/>
    <property type="match status" value="2"/>
</dbReference>
<dbReference type="InterPro" id="IPR002902">
    <property type="entry name" value="GNK2"/>
</dbReference>